<dbReference type="RefSeq" id="WP_074785815.1">
    <property type="nucleotide sequence ID" value="NZ_FOBO01000007.1"/>
</dbReference>
<dbReference type="Proteomes" id="UP000182160">
    <property type="component" value="Unassembled WGS sequence"/>
</dbReference>
<accession>A0A1H8AF23</accession>
<evidence type="ECO:0000256" key="1">
    <source>
        <dbReference type="ARBA" id="ARBA00001946"/>
    </source>
</evidence>
<sequence>MDKTSNGFLAEIRPCARAVILRRQEILVQVKSKPGRADYLSLPGGKQDPGESLIQCVIRECAEEIGAEITVGPLLHVAETLRDKPGGQRHQLDILFACTVPQDYVPQLGLHPDLSQTATAWVPLDEAIPRLSPAFGSGLMRADRLVYLGFVDG</sequence>
<dbReference type="EMBL" id="FOBO01000007">
    <property type="protein sequence ID" value="SEM68534.1"/>
    <property type="molecule type" value="Genomic_DNA"/>
</dbReference>
<dbReference type="InterPro" id="IPR015797">
    <property type="entry name" value="NUDIX_hydrolase-like_dom_sf"/>
</dbReference>
<dbReference type="AlphaFoldDB" id="A0A1H8AF23"/>
<dbReference type="PANTHER" id="PTHR43046:SF14">
    <property type="entry name" value="MUTT_NUDIX FAMILY PROTEIN"/>
    <property type="match status" value="1"/>
</dbReference>
<dbReference type="Pfam" id="PF00293">
    <property type="entry name" value="NUDIX"/>
    <property type="match status" value="1"/>
</dbReference>
<feature type="domain" description="Nudix hydrolase" evidence="3">
    <location>
        <begin position="11"/>
        <end position="152"/>
    </location>
</feature>
<evidence type="ECO:0000259" key="3">
    <source>
        <dbReference type="PROSITE" id="PS51462"/>
    </source>
</evidence>
<proteinExistence type="predicted"/>
<dbReference type="PANTHER" id="PTHR43046">
    <property type="entry name" value="GDP-MANNOSE MANNOSYL HYDROLASE"/>
    <property type="match status" value="1"/>
</dbReference>
<dbReference type="GO" id="GO:0016787">
    <property type="term" value="F:hydrolase activity"/>
    <property type="evidence" value="ECO:0007669"/>
    <property type="project" value="UniProtKB-KW"/>
</dbReference>
<dbReference type="PROSITE" id="PS51462">
    <property type="entry name" value="NUDIX"/>
    <property type="match status" value="1"/>
</dbReference>
<comment type="cofactor">
    <cofactor evidence="1">
        <name>Mg(2+)</name>
        <dbReference type="ChEBI" id="CHEBI:18420"/>
    </cofactor>
</comment>
<dbReference type="SUPFAM" id="SSF55811">
    <property type="entry name" value="Nudix"/>
    <property type="match status" value="1"/>
</dbReference>
<reference evidence="4 5" key="1">
    <citation type="submission" date="2016-10" db="EMBL/GenBank/DDBJ databases">
        <authorList>
            <person name="de Groot N.N."/>
        </authorList>
    </citation>
    <scope>NUCLEOTIDE SEQUENCE [LARGE SCALE GENOMIC DNA]</scope>
    <source>
        <strain evidence="4 5">DSM 11457</strain>
    </source>
</reference>
<gene>
    <name evidence="4" type="ORF">SAMN04488077_1076</name>
</gene>
<protein>
    <submittedName>
        <fullName evidence="4">ADP-ribose pyrophosphatase YjhB, NUDIX family</fullName>
    </submittedName>
</protein>
<keyword evidence="2" id="KW-0378">Hydrolase</keyword>
<name>A0A1H8AF23_9RHOB</name>
<dbReference type="InterPro" id="IPR000086">
    <property type="entry name" value="NUDIX_hydrolase_dom"/>
</dbReference>
<dbReference type="Gene3D" id="3.90.79.10">
    <property type="entry name" value="Nucleoside Triphosphate Pyrophosphohydrolase"/>
    <property type="match status" value="1"/>
</dbReference>
<evidence type="ECO:0000313" key="4">
    <source>
        <dbReference type="EMBL" id="SEM68534.1"/>
    </source>
</evidence>
<organism evidence="4 5">
    <name type="scientific">Roseovarius tolerans</name>
    <dbReference type="NCBI Taxonomy" id="74031"/>
    <lineage>
        <taxon>Bacteria</taxon>
        <taxon>Pseudomonadati</taxon>
        <taxon>Pseudomonadota</taxon>
        <taxon>Alphaproteobacteria</taxon>
        <taxon>Rhodobacterales</taxon>
        <taxon>Roseobacteraceae</taxon>
        <taxon>Roseovarius</taxon>
    </lineage>
</organism>
<evidence type="ECO:0000256" key="2">
    <source>
        <dbReference type="ARBA" id="ARBA00022801"/>
    </source>
</evidence>
<evidence type="ECO:0000313" key="5">
    <source>
        <dbReference type="Proteomes" id="UP000182160"/>
    </source>
</evidence>